<protein>
    <submittedName>
        <fullName evidence="1">Uncharacterized protein</fullName>
    </submittedName>
</protein>
<reference evidence="1" key="1">
    <citation type="submission" date="2019-08" db="EMBL/GenBank/DDBJ databases">
        <authorList>
            <person name="Kucharzyk K."/>
            <person name="Murdoch R.W."/>
            <person name="Higgins S."/>
            <person name="Loffler F."/>
        </authorList>
    </citation>
    <scope>NUCLEOTIDE SEQUENCE</scope>
</reference>
<accession>A0A645GRM8</accession>
<organism evidence="1">
    <name type="scientific">bioreactor metagenome</name>
    <dbReference type="NCBI Taxonomy" id="1076179"/>
    <lineage>
        <taxon>unclassified sequences</taxon>
        <taxon>metagenomes</taxon>
        <taxon>ecological metagenomes</taxon>
    </lineage>
</organism>
<sequence>MHSTVTHAQISADRAIKVAFKHREHVGGGTTNIHGHNIHTMLFGQQLQGATYRQRSRQYGCGYSLIHLGIAGSLGHDMVQKHLLYGQSRRV</sequence>
<dbReference type="AlphaFoldDB" id="A0A645GRM8"/>
<comment type="caution">
    <text evidence="1">The sequence shown here is derived from an EMBL/GenBank/DDBJ whole genome shotgun (WGS) entry which is preliminary data.</text>
</comment>
<evidence type="ECO:0000313" key="1">
    <source>
        <dbReference type="EMBL" id="MPN29508.1"/>
    </source>
</evidence>
<dbReference type="EMBL" id="VSSQ01080250">
    <property type="protein sequence ID" value="MPN29508.1"/>
    <property type="molecule type" value="Genomic_DNA"/>
</dbReference>
<proteinExistence type="predicted"/>
<gene>
    <name evidence="1" type="ORF">SDC9_176961</name>
</gene>
<name>A0A645GRM8_9ZZZZ</name>